<dbReference type="EMBL" id="JANAVB010023799">
    <property type="protein sequence ID" value="KAJ6823005.1"/>
    <property type="molecule type" value="Genomic_DNA"/>
</dbReference>
<name>A0AAX6G3R4_IRIPA</name>
<reference evidence="8" key="2">
    <citation type="submission" date="2023-04" db="EMBL/GenBank/DDBJ databases">
        <authorList>
            <person name="Bruccoleri R.E."/>
            <person name="Oakeley E.J."/>
            <person name="Faust A.-M."/>
            <person name="Dessus-Babus S."/>
            <person name="Altorfer M."/>
            <person name="Burckhardt D."/>
            <person name="Oertli M."/>
            <person name="Naumann U."/>
            <person name="Petersen F."/>
            <person name="Wong J."/>
        </authorList>
    </citation>
    <scope>NUCLEOTIDE SEQUENCE</scope>
    <source>
        <strain evidence="8">GSM-AAB239-AS_SAM_17_03QT</strain>
        <tissue evidence="8">Leaf</tissue>
    </source>
</reference>
<keyword evidence="3 6" id="KW-0689">Ribosomal protein</keyword>
<evidence type="ECO:0000256" key="6">
    <source>
        <dbReference type="RuleBase" id="RU003910"/>
    </source>
</evidence>
<dbReference type="SUPFAM" id="SSF46911">
    <property type="entry name" value="Ribosomal protein S18"/>
    <property type="match status" value="1"/>
</dbReference>
<evidence type="ECO:0000313" key="8">
    <source>
        <dbReference type="EMBL" id="KAJ6823005.1"/>
    </source>
</evidence>
<keyword evidence="2" id="KW-0694">RNA-binding</keyword>
<proteinExistence type="inferred from homology"/>
<keyword evidence="9" id="KW-1185">Reference proteome</keyword>
<dbReference type="InterPro" id="IPR001648">
    <property type="entry name" value="Ribosomal_bS18"/>
</dbReference>
<dbReference type="InterPro" id="IPR036870">
    <property type="entry name" value="Ribosomal_bS18_sf"/>
</dbReference>
<dbReference type="GO" id="GO:0006412">
    <property type="term" value="P:translation"/>
    <property type="evidence" value="ECO:0007669"/>
    <property type="project" value="InterPro"/>
</dbReference>
<comment type="caution">
    <text evidence="8">The sequence shown here is derived from an EMBL/GenBank/DDBJ whole genome shotgun (WGS) entry which is preliminary data.</text>
</comment>
<dbReference type="GO" id="GO:0003735">
    <property type="term" value="F:structural constituent of ribosome"/>
    <property type="evidence" value="ECO:0007669"/>
    <property type="project" value="InterPro"/>
</dbReference>
<dbReference type="PRINTS" id="PR00974">
    <property type="entry name" value="RIBOSOMALS18"/>
</dbReference>
<evidence type="ECO:0000256" key="7">
    <source>
        <dbReference type="SAM" id="MobiDB-lite"/>
    </source>
</evidence>
<evidence type="ECO:0000256" key="4">
    <source>
        <dbReference type="ARBA" id="ARBA00023274"/>
    </source>
</evidence>
<dbReference type="Gene3D" id="4.10.640.10">
    <property type="entry name" value="Ribosomal protein S18"/>
    <property type="match status" value="1"/>
</dbReference>
<protein>
    <recommendedName>
        <fullName evidence="5">Small ribosomal subunit protein bS18c</fullName>
    </recommendedName>
</protein>
<keyword evidence="1" id="KW-0699">rRNA-binding</keyword>
<gene>
    <name evidence="8" type="ORF">M6B38_386285</name>
</gene>
<dbReference type="FunFam" id="4.10.640.10:FF:000009">
    <property type="entry name" value="Ribosomal protein S18"/>
    <property type="match status" value="1"/>
</dbReference>
<comment type="similarity">
    <text evidence="6">Belongs to the bacterial ribosomal protein bS18 family.</text>
</comment>
<dbReference type="PANTHER" id="PTHR13479">
    <property type="entry name" value="30S RIBOSOMAL PROTEIN S18"/>
    <property type="match status" value="1"/>
</dbReference>
<dbReference type="Pfam" id="PF01084">
    <property type="entry name" value="Ribosomal_S18"/>
    <property type="match status" value="1"/>
</dbReference>
<evidence type="ECO:0000256" key="5">
    <source>
        <dbReference type="ARBA" id="ARBA00035266"/>
    </source>
</evidence>
<reference evidence="8" key="1">
    <citation type="journal article" date="2023" name="GigaByte">
        <title>Genome assembly of the bearded iris, Iris pallida Lam.</title>
        <authorList>
            <person name="Bruccoleri R.E."/>
            <person name="Oakeley E.J."/>
            <person name="Faust A.M.E."/>
            <person name="Altorfer M."/>
            <person name="Dessus-Babus S."/>
            <person name="Burckhardt D."/>
            <person name="Oertli M."/>
            <person name="Naumann U."/>
            <person name="Petersen F."/>
            <person name="Wong J."/>
        </authorList>
    </citation>
    <scope>NUCLEOTIDE SEQUENCE</scope>
    <source>
        <strain evidence="8">GSM-AAB239-AS_SAM_17_03QT</strain>
    </source>
</reference>
<accession>A0AAX6G3R4</accession>
<evidence type="ECO:0000256" key="2">
    <source>
        <dbReference type="ARBA" id="ARBA00022884"/>
    </source>
</evidence>
<evidence type="ECO:0000256" key="1">
    <source>
        <dbReference type="ARBA" id="ARBA00022730"/>
    </source>
</evidence>
<sequence length="243" mass="26993">MYSHRLLLLLRLLPPKTPSASSSPFRRFLSSSSNSSFESADDFERRLLGSTDVGGGANSFYRKLDRIERAHNNRSGRPYDASNAADDGDLGGYDTLTDGMDDKLKRAATTGFVDGSDESLDGDYMFRPDVTFIPGSDYSPEDLDLTKPGIQRGSQTTKEFQTTTKEVLKKADFRNVRFLSNFLTEAGIIIKRSQTKISAKAQRKVAREIKTARAFGLMPFTCMGTKPFIFGNSMQDHGEERGI</sequence>
<evidence type="ECO:0000313" key="9">
    <source>
        <dbReference type="Proteomes" id="UP001140949"/>
    </source>
</evidence>
<keyword evidence="4 6" id="KW-0687">Ribonucleoprotein</keyword>
<organism evidence="8 9">
    <name type="scientific">Iris pallida</name>
    <name type="common">Sweet iris</name>
    <dbReference type="NCBI Taxonomy" id="29817"/>
    <lineage>
        <taxon>Eukaryota</taxon>
        <taxon>Viridiplantae</taxon>
        <taxon>Streptophyta</taxon>
        <taxon>Embryophyta</taxon>
        <taxon>Tracheophyta</taxon>
        <taxon>Spermatophyta</taxon>
        <taxon>Magnoliopsida</taxon>
        <taxon>Liliopsida</taxon>
        <taxon>Asparagales</taxon>
        <taxon>Iridaceae</taxon>
        <taxon>Iridoideae</taxon>
        <taxon>Irideae</taxon>
        <taxon>Iris</taxon>
    </lineage>
</organism>
<dbReference type="GO" id="GO:0070181">
    <property type="term" value="F:small ribosomal subunit rRNA binding"/>
    <property type="evidence" value="ECO:0007669"/>
    <property type="project" value="TreeGrafter"/>
</dbReference>
<dbReference type="PANTHER" id="PTHR13479:SF65">
    <property type="entry name" value="F10K1.8 PROTEIN"/>
    <property type="match status" value="1"/>
</dbReference>
<dbReference type="AlphaFoldDB" id="A0AAX6G3R4"/>
<dbReference type="NCBIfam" id="TIGR00165">
    <property type="entry name" value="S18"/>
    <property type="match status" value="1"/>
</dbReference>
<dbReference type="Proteomes" id="UP001140949">
    <property type="component" value="Unassembled WGS sequence"/>
</dbReference>
<feature type="region of interest" description="Disordered" evidence="7">
    <location>
        <begin position="17"/>
        <end position="37"/>
    </location>
</feature>
<dbReference type="GO" id="GO:0005763">
    <property type="term" value="C:mitochondrial small ribosomal subunit"/>
    <property type="evidence" value="ECO:0007669"/>
    <property type="project" value="TreeGrafter"/>
</dbReference>
<evidence type="ECO:0000256" key="3">
    <source>
        <dbReference type="ARBA" id="ARBA00022980"/>
    </source>
</evidence>